<keyword evidence="3" id="KW-1185">Reference proteome</keyword>
<dbReference type="Proteomes" id="UP000689195">
    <property type="component" value="Unassembled WGS sequence"/>
</dbReference>
<dbReference type="AlphaFoldDB" id="A0A8S1TCN0"/>
<dbReference type="EMBL" id="CAJJDO010000022">
    <property type="protein sequence ID" value="CAD8151991.1"/>
    <property type="molecule type" value="Genomic_DNA"/>
</dbReference>
<evidence type="ECO:0000256" key="1">
    <source>
        <dbReference type="SAM" id="Coils"/>
    </source>
</evidence>
<keyword evidence="1" id="KW-0175">Coiled coil</keyword>
<name>A0A8S1TCN0_9CILI</name>
<evidence type="ECO:0000313" key="3">
    <source>
        <dbReference type="Proteomes" id="UP000689195"/>
    </source>
</evidence>
<protein>
    <submittedName>
        <fullName evidence="2">Uncharacterized protein</fullName>
    </submittedName>
</protein>
<sequence>MNKEVQDLQEALEYQVNVILRLEDEQLLLQKENNLQKEKLKELNSMLQKYIGQQLFVLKNTPKQNYILNRILKFKHKRMKSFLIIHYVIPLSLQSINHPLFNNRINPILPKCQIKQNLQQNSLLKESLQKNQNFLEIIIKKIRIKTIKKKKKQSQKIQKNQIHNMKHQLKILLIQLNNYNNQKQLLILYHLQQRS</sequence>
<feature type="coiled-coil region" evidence="1">
    <location>
        <begin position="5"/>
        <end position="53"/>
    </location>
</feature>
<proteinExistence type="predicted"/>
<accession>A0A8S1TCN0</accession>
<evidence type="ECO:0000313" key="2">
    <source>
        <dbReference type="EMBL" id="CAD8151991.1"/>
    </source>
</evidence>
<comment type="caution">
    <text evidence="2">The sequence shown here is derived from an EMBL/GenBank/DDBJ whole genome shotgun (WGS) entry which is preliminary data.</text>
</comment>
<gene>
    <name evidence="2" type="ORF">PPENT_87.1.T0220224</name>
</gene>
<reference evidence="2" key="1">
    <citation type="submission" date="2021-01" db="EMBL/GenBank/DDBJ databases">
        <authorList>
            <consortium name="Genoscope - CEA"/>
            <person name="William W."/>
        </authorList>
    </citation>
    <scope>NUCLEOTIDE SEQUENCE</scope>
</reference>
<organism evidence="2 3">
    <name type="scientific">Paramecium pentaurelia</name>
    <dbReference type="NCBI Taxonomy" id="43138"/>
    <lineage>
        <taxon>Eukaryota</taxon>
        <taxon>Sar</taxon>
        <taxon>Alveolata</taxon>
        <taxon>Ciliophora</taxon>
        <taxon>Intramacronucleata</taxon>
        <taxon>Oligohymenophorea</taxon>
        <taxon>Peniculida</taxon>
        <taxon>Parameciidae</taxon>
        <taxon>Paramecium</taxon>
    </lineage>
</organism>